<feature type="active site" evidence="4">
    <location>
        <position position="135"/>
    </location>
</feature>
<dbReference type="Proteomes" id="UP000294498">
    <property type="component" value="Unassembled WGS sequence"/>
</dbReference>
<organism evidence="6 7">
    <name type="scientific">Dinghuibacter silviterrae</name>
    <dbReference type="NCBI Taxonomy" id="1539049"/>
    <lineage>
        <taxon>Bacteria</taxon>
        <taxon>Pseudomonadati</taxon>
        <taxon>Bacteroidota</taxon>
        <taxon>Chitinophagia</taxon>
        <taxon>Chitinophagales</taxon>
        <taxon>Chitinophagaceae</taxon>
        <taxon>Dinghuibacter</taxon>
    </lineage>
</organism>
<dbReference type="Pfam" id="PF01339">
    <property type="entry name" value="CheB_methylest"/>
    <property type="match status" value="1"/>
</dbReference>
<dbReference type="GO" id="GO:0000156">
    <property type="term" value="F:phosphorelay response regulator activity"/>
    <property type="evidence" value="ECO:0007669"/>
    <property type="project" value="InterPro"/>
</dbReference>
<evidence type="ECO:0000313" key="6">
    <source>
        <dbReference type="EMBL" id="TDW99846.1"/>
    </source>
</evidence>
<dbReference type="GO" id="GO:0008984">
    <property type="term" value="F:protein-glutamate methylesterase activity"/>
    <property type="evidence" value="ECO:0007669"/>
    <property type="project" value="UniProtKB-EC"/>
</dbReference>
<dbReference type="GO" id="GO:0005737">
    <property type="term" value="C:cytoplasm"/>
    <property type="evidence" value="ECO:0007669"/>
    <property type="project" value="InterPro"/>
</dbReference>
<dbReference type="SUPFAM" id="SSF52738">
    <property type="entry name" value="Methylesterase CheB, C-terminal domain"/>
    <property type="match status" value="1"/>
</dbReference>
<evidence type="ECO:0000256" key="4">
    <source>
        <dbReference type="PROSITE-ProRule" id="PRU00050"/>
    </source>
</evidence>
<comment type="caution">
    <text evidence="6">The sequence shown here is derived from an EMBL/GenBank/DDBJ whole genome shotgun (WGS) entry which is preliminary data.</text>
</comment>
<evidence type="ECO:0000256" key="2">
    <source>
        <dbReference type="ARBA" id="ARBA00039140"/>
    </source>
</evidence>
<keyword evidence="7" id="KW-1185">Reference proteome</keyword>
<reference evidence="6 7" key="1">
    <citation type="submission" date="2019-03" db="EMBL/GenBank/DDBJ databases">
        <title>Genomic Encyclopedia of Type Strains, Phase IV (KMG-IV): sequencing the most valuable type-strain genomes for metagenomic binning, comparative biology and taxonomic classification.</title>
        <authorList>
            <person name="Goeker M."/>
        </authorList>
    </citation>
    <scope>NUCLEOTIDE SEQUENCE [LARGE SCALE GENOMIC DNA]</scope>
    <source>
        <strain evidence="6 7">DSM 100059</strain>
    </source>
</reference>
<proteinExistence type="predicted"/>
<dbReference type="InterPro" id="IPR035909">
    <property type="entry name" value="CheB_C"/>
</dbReference>
<keyword evidence="1 4" id="KW-0378">Hydrolase</keyword>
<dbReference type="OrthoDB" id="1524092at2"/>
<name>A0A4R8DR81_9BACT</name>
<dbReference type="PANTHER" id="PTHR42872:SF6">
    <property type="entry name" value="PROTEIN-GLUTAMATE METHYLESTERASE_PROTEIN-GLUTAMINE GLUTAMINASE"/>
    <property type="match status" value="1"/>
</dbReference>
<dbReference type="EC" id="3.1.1.61" evidence="2"/>
<keyword evidence="4" id="KW-0145">Chemotaxis</keyword>
<dbReference type="Gene3D" id="3.40.50.180">
    <property type="entry name" value="Methylesterase CheB, C-terminal domain"/>
    <property type="match status" value="1"/>
</dbReference>
<dbReference type="CDD" id="cd16433">
    <property type="entry name" value="CheB"/>
    <property type="match status" value="1"/>
</dbReference>
<feature type="active site" evidence="4">
    <location>
        <position position="14"/>
    </location>
</feature>
<evidence type="ECO:0000256" key="1">
    <source>
        <dbReference type="ARBA" id="ARBA00022801"/>
    </source>
</evidence>
<evidence type="ECO:0000256" key="3">
    <source>
        <dbReference type="ARBA" id="ARBA00048267"/>
    </source>
</evidence>
<evidence type="ECO:0000259" key="5">
    <source>
        <dbReference type="PROSITE" id="PS50122"/>
    </source>
</evidence>
<dbReference type="RefSeq" id="WP_133990893.1">
    <property type="nucleotide sequence ID" value="NZ_SODV01000001.1"/>
</dbReference>
<feature type="active site" evidence="4">
    <location>
        <position position="41"/>
    </location>
</feature>
<dbReference type="InterPro" id="IPR000673">
    <property type="entry name" value="Sig_transdc_resp-reg_Me-estase"/>
</dbReference>
<protein>
    <recommendedName>
        <fullName evidence="2">protein-glutamate methylesterase</fullName>
        <ecNumber evidence="2">3.1.1.61</ecNumber>
    </recommendedName>
</protein>
<feature type="domain" description="CheB-type methylesterase" evidence="5">
    <location>
        <begin position="2"/>
        <end position="192"/>
    </location>
</feature>
<dbReference type="EMBL" id="SODV01000001">
    <property type="protein sequence ID" value="TDW99846.1"/>
    <property type="molecule type" value="Genomic_DNA"/>
</dbReference>
<dbReference type="AlphaFoldDB" id="A0A4R8DR81"/>
<dbReference type="PROSITE" id="PS50122">
    <property type="entry name" value="CHEB"/>
    <property type="match status" value="1"/>
</dbReference>
<dbReference type="PANTHER" id="PTHR42872">
    <property type="entry name" value="PROTEIN-GLUTAMATE METHYLESTERASE/PROTEIN-GLUTAMINE GLUTAMINASE"/>
    <property type="match status" value="1"/>
</dbReference>
<evidence type="ECO:0000313" key="7">
    <source>
        <dbReference type="Proteomes" id="UP000294498"/>
    </source>
</evidence>
<comment type="catalytic activity">
    <reaction evidence="3">
        <text>[protein]-L-glutamate 5-O-methyl ester + H2O = L-glutamyl-[protein] + methanol + H(+)</text>
        <dbReference type="Rhea" id="RHEA:23236"/>
        <dbReference type="Rhea" id="RHEA-COMP:10208"/>
        <dbReference type="Rhea" id="RHEA-COMP:10311"/>
        <dbReference type="ChEBI" id="CHEBI:15377"/>
        <dbReference type="ChEBI" id="CHEBI:15378"/>
        <dbReference type="ChEBI" id="CHEBI:17790"/>
        <dbReference type="ChEBI" id="CHEBI:29973"/>
        <dbReference type="ChEBI" id="CHEBI:82795"/>
        <dbReference type="EC" id="3.1.1.61"/>
    </reaction>
</comment>
<sequence length="192" mass="21262">MPEQPIEAVMVGGSAGSFEPFAHLIKAVSGKEMPPVVVVFHLMRNVENRVVDLLRFKTGNAQIAEAEEKEFLKPGWVYVAPANYHLLIEEDRTFCLDSSDPVYFSRPSIDVTFESAAQVYGAGVVGILLSGSNGDGTYGMQCIERRGGVPLVQDPEEAEFKTMPLSCIQHLAHPRIYTLNQIEDFFLSRTRA</sequence>
<dbReference type="GO" id="GO:0006935">
    <property type="term" value="P:chemotaxis"/>
    <property type="evidence" value="ECO:0007669"/>
    <property type="project" value="UniProtKB-UniRule"/>
</dbReference>
<gene>
    <name evidence="6" type="ORF">EDB95_0860</name>
</gene>
<accession>A0A4R8DR81</accession>